<reference evidence="4" key="1">
    <citation type="submission" date="2021-02" db="EMBL/GenBank/DDBJ databases">
        <authorList>
            <person name="Nowell W R."/>
        </authorList>
    </citation>
    <scope>NUCLEOTIDE SEQUENCE</scope>
</reference>
<name>A0A8S2XQ39_9BILA</name>
<comment type="similarity">
    <text evidence="1">Belongs to the glycosyl hydrolase 65 family.</text>
</comment>
<evidence type="ECO:0000259" key="2">
    <source>
        <dbReference type="Pfam" id="PF03632"/>
    </source>
</evidence>
<evidence type="ECO:0000313" key="4">
    <source>
        <dbReference type="EMBL" id="CAF4511526.1"/>
    </source>
</evidence>
<dbReference type="AlphaFoldDB" id="A0A8S2XQ39"/>
<dbReference type="Gene3D" id="1.50.10.10">
    <property type="match status" value="1"/>
</dbReference>
<dbReference type="PANTHER" id="PTHR11051">
    <property type="entry name" value="GLYCOSYL HYDROLASE-RELATED"/>
    <property type="match status" value="1"/>
</dbReference>
<proteinExistence type="inferred from homology"/>
<feature type="non-terminal residue" evidence="4">
    <location>
        <position position="1"/>
    </location>
</feature>
<comment type="caution">
    <text evidence="4">The sequence shown here is derived from an EMBL/GenBank/DDBJ whole genome shotgun (WGS) entry which is preliminary data.</text>
</comment>
<dbReference type="SUPFAM" id="SSF48208">
    <property type="entry name" value="Six-hairpin glycosidases"/>
    <property type="match status" value="1"/>
</dbReference>
<feature type="domain" description="Glycoside hydrolase family 65 central catalytic" evidence="2">
    <location>
        <begin position="3"/>
        <end position="121"/>
    </location>
</feature>
<accession>A0A8S2XQ39</accession>
<dbReference type="InterPro" id="IPR012341">
    <property type="entry name" value="6hp_glycosidase-like_sf"/>
</dbReference>
<dbReference type="Proteomes" id="UP000682733">
    <property type="component" value="Unassembled WGS sequence"/>
</dbReference>
<gene>
    <name evidence="3" type="ORF">OVA965_LOCUS45130</name>
    <name evidence="4" type="ORF">TMI583_LOCUS48370</name>
</gene>
<evidence type="ECO:0000313" key="3">
    <source>
        <dbReference type="EMBL" id="CAF1657300.1"/>
    </source>
</evidence>
<dbReference type="InterPro" id="IPR008928">
    <property type="entry name" value="6-hairpin_glycosidase_sf"/>
</dbReference>
<evidence type="ECO:0000256" key="1">
    <source>
        <dbReference type="ARBA" id="ARBA00006768"/>
    </source>
</evidence>
<sequence length="122" mass="14260">MYPAVLMFYPTLAKEILSYRIALKDSAIYNAKLFGYEGWRFPWESARTGVDVTPDCCPEVRLYQMHITGDISFAARQYISATYDLDWLRSQEDLGGTLVHETARFWASRAVYNEQRQQYEIL</sequence>
<dbReference type="EMBL" id="CAJNOK010068631">
    <property type="protein sequence ID" value="CAF1657300.1"/>
    <property type="molecule type" value="Genomic_DNA"/>
</dbReference>
<dbReference type="GO" id="GO:0004553">
    <property type="term" value="F:hydrolase activity, hydrolyzing O-glycosyl compounds"/>
    <property type="evidence" value="ECO:0007669"/>
    <property type="project" value="TreeGrafter"/>
</dbReference>
<protein>
    <recommendedName>
        <fullName evidence="2">Glycoside hydrolase family 65 central catalytic domain-containing protein</fullName>
    </recommendedName>
</protein>
<feature type="non-terminal residue" evidence="4">
    <location>
        <position position="122"/>
    </location>
</feature>
<dbReference type="Pfam" id="PF03632">
    <property type="entry name" value="Glyco_hydro_65m"/>
    <property type="match status" value="1"/>
</dbReference>
<dbReference type="Proteomes" id="UP000677228">
    <property type="component" value="Unassembled WGS sequence"/>
</dbReference>
<evidence type="ECO:0000313" key="5">
    <source>
        <dbReference type="Proteomes" id="UP000682733"/>
    </source>
</evidence>
<dbReference type="PANTHER" id="PTHR11051:SF8">
    <property type="entry name" value="PROTEIN-GLUCOSYLGALACTOSYLHYDROXYLYSINE GLUCOSIDASE"/>
    <property type="match status" value="1"/>
</dbReference>
<organism evidence="4 5">
    <name type="scientific">Didymodactylos carnosus</name>
    <dbReference type="NCBI Taxonomy" id="1234261"/>
    <lineage>
        <taxon>Eukaryota</taxon>
        <taxon>Metazoa</taxon>
        <taxon>Spiralia</taxon>
        <taxon>Gnathifera</taxon>
        <taxon>Rotifera</taxon>
        <taxon>Eurotatoria</taxon>
        <taxon>Bdelloidea</taxon>
        <taxon>Philodinida</taxon>
        <taxon>Philodinidae</taxon>
        <taxon>Didymodactylos</taxon>
    </lineage>
</organism>
<dbReference type="GO" id="GO:0005975">
    <property type="term" value="P:carbohydrate metabolic process"/>
    <property type="evidence" value="ECO:0007669"/>
    <property type="project" value="InterPro"/>
</dbReference>
<dbReference type="InterPro" id="IPR005195">
    <property type="entry name" value="Glyco_hydro_65_M"/>
</dbReference>
<dbReference type="EMBL" id="CAJOBA010098380">
    <property type="protein sequence ID" value="CAF4511526.1"/>
    <property type="molecule type" value="Genomic_DNA"/>
</dbReference>